<evidence type="ECO:0000259" key="2">
    <source>
        <dbReference type="Pfam" id="PF01464"/>
    </source>
</evidence>
<feature type="signal peptide" evidence="1">
    <location>
        <begin position="1"/>
        <end position="18"/>
    </location>
</feature>
<evidence type="ECO:0000313" key="3">
    <source>
        <dbReference type="EMBL" id="KGC20307.1"/>
    </source>
</evidence>
<dbReference type="InterPro" id="IPR023346">
    <property type="entry name" value="Lysozyme-like_dom_sf"/>
</dbReference>
<evidence type="ECO:0000313" key="4">
    <source>
        <dbReference type="Proteomes" id="UP000029590"/>
    </source>
</evidence>
<dbReference type="CDD" id="cd13400">
    <property type="entry name" value="LT_IagB-like"/>
    <property type="match status" value="1"/>
</dbReference>
<feature type="chain" id="PRO_5043464251" evidence="1">
    <location>
        <begin position="19"/>
        <end position="147"/>
    </location>
</feature>
<dbReference type="Pfam" id="PF01464">
    <property type="entry name" value="SLT"/>
    <property type="match status" value="1"/>
</dbReference>
<reference evidence="3 4" key="1">
    <citation type="submission" date="2014-04" db="EMBL/GenBank/DDBJ databases">
        <authorList>
            <person name="Bishop-Lilly K.A."/>
            <person name="Broomall S.M."/>
            <person name="Chain P.S."/>
            <person name="Chertkov O."/>
            <person name="Coyne S.R."/>
            <person name="Daligault H.E."/>
            <person name="Davenport K.W."/>
            <person name="Erkkila T."/>
            <person name="Frey K.G."/>
            <person name="Gibbons H.S."/>
            <person name="Gu W."/>
            <person name="Jaissle J."/>
            <person name="Johnson S.L."/>
            <person name="Koroleva G.I."/>
            <person name="Ladner J.T."/>
            <person name="Lo C.-C."/>
            <person name="Minogue T.D."/>
            <person name="Munk C."/>
            <person name="Palacios G.F."/>
            <person name="Redden C.L."/>
            <person name="Rosenzweig C.N."/>
            <person name="Scholz M.B."/>
            <person name="Teshima H."/>
            <person name="Xu Y."/>
        </authorList>
    </citation>
    <scope>NUCLEOTIDE SEQUENCE [LARGE SCALE GENOMIC DNA]</scope>
    <source>
        <strain evidence="4">gladioli</strain>
    </source>
</reference>
<organism evidence="3 4">
    <name type="scientific">Burkholderia gladioli</name>
    <name type="common">Pseudomonas marginata</name>
    <name type="synonym">Phytomonas marginata</name>
    <dbReference type="NCBI Taxonomy" id="28095"/>
    <lineage>
        <taxon>Bacteria</taxon>
        <taxon>Pseudomonadati</taxon>
        <taxon>Pseudomonadota</taxon>
        <taxon>Betaproteobacteria</taxon>
        <taxon>Burkholderiales</taxon>
        <taxon>Burkholderiaceae</taxon>
        <taxon>Burkholderia</taxon>
    </lineage>
</organism>
<proteinExistence type="predicted"/>
<gene>
    <name evidence="3" type="ORF">DM48_7882</name>
</gene>
<keyword evidence="1" id="KW-0732">Signal</keyword>
<comment type="caution">
    <text evidence="3">The sequence shown here is derived from an EMBL/GenBank/DDBJ whole genome shotgun (WGS) entry which is preliminary data.</text>
</comment>
<protein>
    <submittedName>
        <fullName evidence="3">C-type lysozyme/alpha-lactalbumin family protein</fullName>
    </submittedName>
</protein>
<evidence type="ECO:0000256" key="1">
    <source>
        <dbReference type="SAM" id="SignalP"/>
    </source>
</evidence>
<sequence length="147" mass="16060">MMNALLCFALGLAPLAAAGAEPAHCVAEAAQYQGIDPALLLAIAQHESGLRPQAVNQNGNGTRDIGLMQINSTWLPTLAKYGIEQQTLMDPCVNAYIGAWILKQAIVRYGSTWLAVGAYNAASRDKRIRYVSRIYPIYQRLATQRLQ</sequence>
<dbReference type="AlphaFoldDB" id="A0AAW3FCH3"/>
<feature type="domain" description="Transglycosylase SLT" evidence="2">
    <location>
        <begin position="25"/>
        <end position="125"/>
    </location>
</feature>
<dbReference type="RefSeq" id="WP_230676477.1">
    <property type="nucleotide sequence ID" value="NZ_KN150851.1"/>
</dbReference>
<dbReference type="EMBL" id="JPGG01000012">
    <property type="protein sequence ID" value="KGC20307.1"/>
    <property type="molecule type" value="Genomic_DNA"/>
</dbReference>
<dbReference type="Gene3D" id="1.10.530.10">
    <property type="match status" value="1"/>
</dbReference>
<dbReference type="SUPFAM" id="SSF53955">
    <property type="entry name" value="Lysozyme-like"/>
    <property type="match status" value="1"/>
</dbReference>
<accession>A0AAW3FCH3</accession>
<dbReference type="Proteomes" id="UP000029590">
    <property type="component" value="Unassembled WGS sequence"/>
</dbReference>
<name>A0AAW3FCH3_BURGA</name>
<dbReference type="InterPro" id="IPR008258">
    <property type="entry name" value="Transglycosylase_SLT_dom_1"/>
</dbReference>